<feature type="region of interest" description="Disordered" evidence="1">
    <location>
        <begin position="1"/>
        <end position="116"/>
    </location>
</feature>
<evidence type="ECO:0000313" key="2">
    <source>
        <dbReference type="EMBL" id="EDS30473.1"/>
    </source>
</evidence>
<feature type="compositionally biased region" description="Polar residues" evidence="1">
    <location>
        <begin position="53"/>
        <end position="68"/>
    </location>
</feature>
<evidence type="ECO:0000256" key="1">
    <source>
        <dbReference type="SAM" id="MobiDB-lite"/>
    </source>
</evidence>
<feature type="compositionally biased region" description="Polar residues" evidence="1">
    <location>
        <begin position="23"/>
        <end position="32"/>
    </location>
</feature>
<dbReference type="SUPFAM" id="SSF57756">
    <property type="entry name" value="Retrovirus zinc finger-like domains"/>
    <property type="match status" value="1"/>
</dbReference>
<evidence type="ECO:0000313" key="4">
    <source>
        <dbReference type="Proteomes" id="UP000002320"/>
    </source>
</evidence>
<dbReference type="Proteomes" id="UP000002320">
    <property type="component" value="Unassembled WGS sequence"/>
</dbReference>
<dbReference type="eggNOG" id="ENOG502T8VR">
    <property type="taxonomic scope" value="Eukaryota"/>
</dbReference>
<dbReference type="GO" id="GO:0003676">
    <property type="term" value="F:nucleic acid binding"/>
    <property type="evidence" value="ECO:0007669"/>
    <property type="project" value="InterPro"/>
</dbReference>
<accession>B0XJK2</accession>
<keyword evidence="4" id="KW-1185">Reference proteome</keyword>
<dbReference type="AlphaFoldDB" id="B0XJK2"/>
<gene>
    <name evidence="3" type="primary">6053796</name>
    <name evidence="2" type="ORF">CpipJ_CPIJ019593</name>
</gene>
<feature type="compositionally biased region" description="Basic residues" evidence="1">
    <location>
        <begin position="13"/>
        <end position="22"/>
    </location>
</feature>
<dbReference type="Gene3D" id="4.10.60.10">
    <property type="entry name" value="Zinc finger, CCHC-type"/>
    <property type="match status" value="1"/>
</dbReference>
<reference evidence="3" key="2">
    <citation type="submission" date="2020-05" db="UniProtKB">
        <authorList>
            <consortium name="EnsemblMetazoa"/>
        </authorList>
    </citation>
    <scope>IDENTIFICATION</scope>
    <source>
        <strain evidence="3">JHB</strain>
    </source>
</reference>
<dbReference type="InterPro" id="IPR036875">
    <property type="entry name" value="Znf_CCHC_sf"/>
</dbReference>
<dbReference type="HOGENOM" id="CLU_1534070_0_0_1"/>
<dbReference type="OMA" id="ASVCKQK"/>
<reference evidence="2" key="1">
    <citation type="submission" date="2007-03" db="EMBL/GenBank/DDBJ databases">
        <title>Annotation of Culex pipiens quinquefasciatus.</title>
        <authorList>
            <consortium name="The Broad Institute Genome Sequencing Platform"/>
            <person name="Atkinson P.W."/>
            <person name="Hemingway J."/>
            <person name="Christensen B.M."/>
            <person name="Higgs S."/>
            <person name="Kodira C."/>
            <person name="Hannick L."/>
            <person name="Megy K."/>
            <person name="O'Leary S."/>
            <person name="Pearson M."/>
            <person name="Haas B.J."/>
            <person name="Mauceli E."/>
            <person name="Wortman J.R."/>
            <person name="Lee N.H."/>
            <person name="Guigo R."/>
            <person name="Stanke M."/>
            <person name="Alvarado L."/>
            <person name="Amedeo P."/>
            <person name="Antoine C.H."/>
            <person name="Arensburger P."/>
            <person name="Bidwell S.L."/>
            <person name="Crawford M."/>
            <person name="Camaro F."/>
            <person name="Devon K."/>
            <person name="Engels R."/>
            <person name="Hammond M."/>
            <person name="Howarth C."/>
            <person name="Koehrsen M."/>
            <person name="Lawson D."/>
            <person name="Montgomery P."/>
            <person name="Nene V."/>
            <person name="Nusbaum C."/>
            <person name="Puiu D."/>
            <person name="Romero-Severson J."/>
            <person name="Severson D.W."/>
            <person name="Shumway M."/>
            <person name="Sisk P."/>
            <person name="Stolte C."/>
            <person name="Zeng Q."/>
            <person name="Eisenstadt E."/>
            <person name="Fraser-Liggett C."/>
            <person name="Strausberg R."/>
            <person name="Galagan J."/>
            <person name="Birren B."/>
            <person name="Collins F.H."/>
        </authorList>
    </citation>
    <scope>NUCLEOTIDE SEQUENCE [LARGE SCALE GENOMIC DNA]</scope>
    <source>
        <strain evidence="2">JHB</strain>
    </source>
</reference>
<proteinExistence type="predicted"/>
<evidence type="ECO:0008006" key="5">
    <source>
        <dbReference type="Google" id="ProtNLM"/>
    </source>
</evidence>
<dbReference type="GO" id="GO:0008270">
    <property type="term" value="F:zinc ion binding"/>
    <property type="evidence" value="ECO:0007669"/>
    <property type="project" value="InterPro"/>
</dbReference>
<dbReference type="KEGG" id="cqu:CpipJ_CPIJ019593"/>
<dbReference type="EMBL" id="DS233541">
    <property type="protein sequence ID" value="EDS30473.1"/>
    <property type="molecule type" value="Genomic_DNA"/>
</dbReference>
<dbReference type="InParanoid" id="B0XJK2"/>
<protein>
    <recommendedName>
        <fullName evidence="5">CCHC-type domain-containing protein</fullName>
    </recommendedName>
</protein>
<organism>
    <name type="scientific">Culex quinquefasciatus</name>
    <name type="common">Southern house mosquito</name>
    <name type="synonym">Culex pungens</name>
    <dbReference type="NCBI Taxonomy" id="7176"/>
    <lineage>
        <taxon>Eukaryota</taxon>
        <taxon>Metazoa</taxon>
        <taxon>Ecdysozoa</taxon>
        <taxon>Arthropoda</taxon>
        <taxon>Hexapoda</taxon>
        <taxon>Insecta</taxon>
        <taxon>Pterygota</taxon>
        <taxon>Neoptera</taxon>
        <taxon>Endopterygota</taxon>
        <taxon>Diptera</taxon>
        <taxon>Nematocera</taxon>
        <taxon>Culicoidea</taxon>
        <taxon>Culicidae</taxon>
        <taxon>Culicinae</taxon>
        <taxon>Culicini</taxon>
        <taxon>Culex</taxon>
        <taxon>Culex</taxon>
    </lineage>
</organism>
<dbReference type="VEuPathDB" id="VectorBase:CPIJ019593"/>
<sequence length="175" mass="19274">MGVGASNPGKHSGGSRRHHRGTSHNYQKTGWTQHYHSHSRAAASSTVRPPNPAQNQWIQPEDQPQPSVTRGRRSPGGVMIRQAPAAQPEPVTTTTRVHTPKNAAAGVQQQKRGSKPKIDYSTVECGVCGHTGHGTRYCHHRNQTCHICNEQGHIASVCKQKVHHEASRYKPRQVK</sequence>
<dbReference type="EnsemblMetazoa" id="CPIJ019593-RA">
    <property type="protein sequence ID" value="CPIJ019593-PA"/>
    <property type="gene ID" value="CPIJ019593"/>
</dbReference>
<evidence type="ECO:0000313" key="3">
    <source>
        <dbReference type="EnsemblMetazoa" id="CPIJ019593-PA"/>
    </source>
</evidence>
<name>B0XJK2_CULQU</name>